<protein>
    <submittedName>
        <fullName evidence="1">Uncharacterized protein</fullName>
    </submittedName>
</protein>
<evidence type="ECO:0000313" key="1">
    <source>
        <dbReference type="EMBL" id="ENU92515.1"/>
    </source>
</evidence>
<dbReference type="AlphaFoldDB" id="N8UYR3"/>
<organism evidence="1 2">
    <name type="scientific">Acinetobacter vivianii</name>
    <dbReference type="NCBI Taxonomy" id="1776742"/>
    <lineage>
        <taxon>Bacteria</taxon>
        <taxon>Pseudomonadati</taxon>
        <taxon>Pseudomonadota</taxon>
        <taxon>Gammaproteobacteria</taxon>
        <taxon>Moraxellales</taxon>
        <taxon>Moraxellaceae</taxon>
        <taxon>Acinetobacter</taxon>
    </lineage>
</organism>
<sequence>MNENQLFELFYMDVKPSMNPPLMPRHNCEGVKTFWRERFMNAYYGRQEPSALMVWGEVPQMWLAGYNHAKENQD</sequence>
<reference evidence="1 2" key="1">
    <citation type="submission" date="2013-02" db="EMBL/GenBank/DDBJ databases">
        <title>The Genome Sequence of Acinetobacter sp. NIPH 758.</title>
        <authorList>
            <consortium name="The Broad Institute Genome Sequencing Platform"/>
            <consortium name="The Broad Institute Genome Sequencing Center for Infectious Disease"/>
            <person name="Cerqueira G."/>
            <person name="Feldgarden M."/>
            <person name="Courvalin P."/>
            <person name="Perichon B."/>
            <person name="Grillot-Courvalin C."/>
            <person name="Clermont D."/>
            <person name="Rocha E."/>
            <person name="Yoon E.-J."/>
            <person name="Nemec A."/>
            <person name="Walker B."/>
            <person name="Young S.K."/>
            <person name="Zeng Q."/>
            <person name="Gargeya S."/>
            <person name="Fitzgerald M."/>
            <person name="Haas B."/>
            <person name="Abouelleil A."/>
            <person name="Alvarado L."/>
            <person name="Arachchi H.M."/>
            <person name="Berlin A.M."/>
            <person name="Chapman S.B."/>
            <person name="Dewar J."/>
            <person name="Goldberg J."/>
            <person name="Griggs A."/>
            <person name="Gujja S."/>
            <person name="Hansen M."/>
            <person name="Howarth C."/>
            <person name="Imamovic A."/>
            <person name="Larimer J."/>
            <person name="McCowan C."/>
            <person name="Murphy C."/>
            <person name="Neiman D."/>
            <person name="Pearson M."/>
            <person name="Priest M."/>
            <person name="Roberts A."/>
            <person name="Saif S."/>
            <person name="Shea T."/>
            <person name="Sisk P."/>
            <person name="Sykes S."/>
            <person name="Wortman J."/>
            <person name="Nusbaum C."/>
            <person name="Birren B."/>
        </authorList>
    </citation>
    <scope>NUCLEOTIDE SEQUENCE [LARGE SCALE GENOMIC DNA]</scope>
    <source>
        <strain evidence="1 2">NIPH 758</strain>
    </source>
</reference>
<accession>N8UYR3</accession>
<dbReference type="HOGENOM" id="CLU_2730696_0_0_6"/>
<gene>
    <name evidence="1" type="ORF">F971_01497</name>
</gene>
<evidence type="ECO:0000313" key="2">
    <source>
        <dbReference type="Proteomes" id="UP000013049"/>
    </source>
</evidence>
<dbReference type="PATRIC" id="fig|1217712.3.peg.1440"/>
<proteinExistence type="predicted"/>
<dbReference type="eggNOG" id="ENOG50303HG">
    <property type="taxonomic scope" value="Bacteria"/>
</dbReference>
<dbReference type="EMBL" id="APPC01000016">
    <property type="protein sequence ID" value="ENU92515.1"/>
    <property type="molecule type" value="Genomic_DNA"/>
</dbReference>
<name>N8UYR3_9GAMM</name>
<dbReference type="Proteomes" id="UP000013049">
    <property type="component" value="Unassembled WGS sequence"/>
</dbReference>
<dbReference type="RefSeq" id="WP_004770723.1">
    <property type="nucleotide sequence ID" value="NZ_KB849357.1"/>
</dbReference>
<comment type="caution">
    <text evidence="1">The sequence shown here is derived from an EMBL/GenBank/DDBJ whole genome shotgun (WGS) entry which is preliminary data.</text>
</comment>